<name>A0ABY3PPL8_9CYAN</name>
<dbReference type="Proteomes" id="UP001054846">
    <property type="component" value="Chromosome"/>
</dbReference>
<evidence type="ECO:0000256" key="1">
    <source>
        <dbReference type="SAM" id="Phobius"/>
    </source>
</evidence>
<reference evidence="2 3" key="1">
    <citation type="journal article" date="2021" name="Genome Biol. Evol.">
        <title>Complete Genome Sequencing of a Novel Gloeobacter Species from a Waterfall Cave in Mexico.</title>
        <authorList>
            <person name="Saw J.H."/>
            <person name="Cardona T."/>
            <person name="Montejano G."/>
        </authorList>
    </citation>
    <scope>NUCLEOTIDE SEQUENCE [LARGE SCALE GENOMIC DNA]</scope>
    <source>
        <strain evidence="2">MG652769</strain>
    </source>
</reference>
<sequence length="67" mass="7528">MGTLVYWWFCGSFVVALSLHLTASLLIGIWWFWREENLVDWHGNLMLAALLFGIGGAIAAYLLPTNS</sequence>
<proteinExistence type="predicted"/>
<accession>A0ABY3PPL8</accession>
<keyword evidence="1" id="KW-1133">Transmembrane helix</keyword>
<feature type="transmembrane region" description="Helical" evidence="1">
    <location>
        <begin position="6"/>
        <end position="33"/>
    </location>
</feature>
<gene>
    <name evidence="2" type="ORF">ISF26_04935</name>
</gene>
<evidence type="ECO:0000313" key="2">
    <source>
        <dbReference type="EMBL" id="UFP95592.1"/>
    </source>
</evidence>
<keyword evidence="3" id="KW-1185">Reference proteome</keyword>
<feature type="transmembrane region" description="Helical" evidence="1">
    <location>
        <begin position="45"/>
        <end position="63"/>
    </location>
</feature>
<keyword evidence="1" id="KW-0812">Transmembrane</keyword>
<dbReference type="RefSeq" id="WP_230842821.1">
    <property type="nucleotide sequence ID" value="NZ_CP063845.1"/>
</dbReference>
<keyword evidence="1" id="KW-0472">Membrane</keyword>
<evidence type="ECO:0000313" key="3">
    <source>
        <dbReference type="Proteomes" id="UP001054846"/>
    </source>
</evidence>
<protein>
    <submittedName>
        <fullName evidence="2">Uncharacterized protein</fullName>
    </submittedName>
</protein>
<dbReference type="EMBL" id="CP063845">
    <property type="protein sequence ID" value="UFP95592.1"/>
    <property type="molecule type" value="Genomic_DNA"/>
</dbReference>
<organism evidence="2 3">
    <name type="scientific">Gloeobacter morelensis MG652769</name>
    <dbReference type="NCBI Taxonomy" id="2781736"/>
    <lineage>
        <taxon>Bacteria</taxon>
        <taxon>Bacillati</taxon>
        <taxon>Cyanobacteriota</taxon>
        <taxon>Cyanophyceae</taxon>
        <taxon>Gloeobacterales</taxon>
        <taxon>Gloeobacteraceae</taxon>
        <taxon>Gloeobacter</taxon>
        <taxon>Gloeobacter morelensis</taxon>
    </lineage>
</organism>